<proteinExistence type="predicted"/>
<name>A0ABM0GS15_SACKO</name>
<accession>A0ABM0GS15</accession>
<sequence length="212" mass="23666">LTEHDLDFGTECLHLALDYVGTRAKLIDTEGDVWKVTYKKDLYAAEGIAKEKNIRIALISSKPNLVMQDIKDELEQKNLTIVSVCSNLSDVSSAVNAIVLDLFTLPSQNSHCLVKETYKKLQNQCKNGGSLVVMAQHGNGDDVLQQYQLYHSMCKKLATEGIVHGVCINTVFITTQQDYADDRSLLCKVVTMVTDLIFHRNLVFSGQVFQLP</sequence>
<dbReference type="GeneID" id="100374023"/>
<dbReference type="PANTHER" id="PTHR43015:SF1">
    <property type="entry name" value="D-RIBITOL-5-PHOSPHATE CYTIDYLYLTRANSFERASE"/>
    <property type="match status" value="1"/>
</dbReference>
<keyword evidence="1" id="KW-1185">Reference proteome</keyword>
<protein>
    <submittedName>
        <fullName evidence="2">Isoprenoid synthase domain-containing protein-like</fullName>
    </submittedName>
</protein>
<feature type="non-terminal residue" evidence="2">
    <location>
        <position position="1"/>
    </location>
</feature>
<gene>
    <name evidence="2" type="primary">LOC100374023</name>
</gene>
<dbReference type="Proteomes" id="UP000694865">
    <property type="component" value="Unplaced"/>
</dbReference>
<reference evidence="2" key="1">
    <citation type="submission" date="2025-08" db="UniProtKB">
        <authorList>
            <consortium name="RefSeq"/>
        </authorList>
    </citation>
    <scope>IDENTIFICATION</scope>
    <source>
        <tissue evidence="2">Testes</tissue>
    </source>
</reference>
<dbReference type="PANTHER" id="PTHR43015">
    <property type="entry name" value="D-RIBITOL-5-PHOSPHATE CYTIDYLYLTRANSFERASE"/>
    <property type="match status" value="1"/>
</dbReference>
<organism evidence="1 2">
    <name type="scientific">Saccoglossus kowalevskii</name>
    <name type="common">Acorn worm</name>
    <dbReference type="NCBI Taxonomy" id="10224"/>
    <lineage>
        <taxon>Eukaryota</taxon>
        <taxon>Metazoa</taxon>
        <taxon>Hemichordata</taxon>
        <taxon>Enteropneusta</taxon>
        <taxon>Harrimaniidae</taxon>
        <taxon>Saccoglossus</taxon>
    </lineage>
</organism>
<evidence type="ECO:0000313" key="1">
    <source>
        <dbReference type="Proteomes" id="UP000694865"/>
    </source>
</evidence>
<dbReference type="RefSeq" id="XP_002736070.1">
    <property type="nucleotide sequence ID" value="XM_002736024.2"/>
</dbReference>
<evidence type="ECO:0000313" key="2">
    <source>
        <dbReference type="RefSeq" id="XP_002736070.1"/>
    </source>
</evidence>